<dbReference type="RefSeq" id="WP_084054025.1">
    <property type="nucleotide sequence ID" value="NZ_FWWT01000022.1"/>
</dbReference>
<accession>A0A1W1VM24</accession>
<dbReference type="OrthoDB" id="1955035at2"/>
<dbReference type="EMBL" id="FWWT01000022">
    <property type="protein sequence ID" value="SMB94435.1"/>
    <property type="molecule type" value="Genomic_DNA"/>
</dbReference>
<protein>
    <submittedName>
        <fullName evidence="1">Uncharacterized protein</fullName>
    </submittedName>
</protein>
<dbReference type="AlphaFoldDB" id="A0A1W1VM24"/>
<gene>
    <name evidence="1" type="ORF">SAMN00017405_0207</name>
</gene>
<sequence length="63" mass="7032">MEVALTEQILAIITLDKDKVNGNVPTFFVNDENEAEHTSLLLSKVLKGMVHDLENGVFIIVKH</sequence>
<dbReference type="Proteomes" id="UP000192731">
    <property type="component" value="Unassembled WGS sequence"/>
</dbReference>
<dbReference type="Pfam" id="PF21835">
    <property type="entry name" value="YIEGIA_cap"/>
    <property type="match status" value="1"/>
</dbReference>
<name>A0A1W1VM24_DESTI</name>
<keyword evidence="2" id="KW-1185">Reference proteome</keyword>
<proteinExistence type="predicted"/>
<dbReference type="STRING" id="656914.SAMN00017405_0207"/>
<evidence type="ECO:0000313" key="2">
    <source>
        <dbReference type="Proteomes" id="UP000192731"/>
    </source>
</evidence>
<organism evidence="1 2">
    <name type="scientific">Desulfonispora thiosulfatigenes DSM 11270</name>
    <dbReference type="NCBI Taxonomy" id="656914"/>
    <lineage>
        <taxon>Bacteria</taxon>
        <taxon>Bacillati</taxon>
        <taxon>Bacillota</taxon>
        <taxon>Clostridia</taxon>
        <taxon>Eubacteriales</taxon>
        <taxon>Peptococcaceae</taxon>
        <taxon>Desulfonispora</taxon>
    </lineage>
</organism>
<evidence type="ECO:0000313" key="1">
    <source>
        <dbReference type="EMBL" id="SMB94435.1"/>
    </source>
</evidence>
<dbReference type="InterPro" id="IPR054055">
    <property type="entry name" value="YpzH"/>
</dbReference>
<reference evidence="1 2" key="1">
    <citation type="submission" date="2017-04" db="EMBL/GenBank/DDBJ databases">
        <authorList>
            <person name="Afonso C.L."/>
            <person name="Miller P.J."/>
            <person name="Scott M.A."/>
            <person name="Spackman E."/>
            <person name="Goraichik I."/>
            <person name="Dimitrov K.M."/>
            <person name="Suarez D.L."/>
            <person name="Swayne D.E."/>
        </authorList>
    </citation>
    <scope>NUCLEOTIDE SEQUENCE [LARGE SCALE GENOMIC DNA]</scope>
    <source>
        <strain evidence="1 2">DSM 11270</strain>
    </source>
</reference>